<reference evidence="1" key="1">
    <citation type="journal article" date="2015" name="Nature">
        <title>Complex archaea that bridge the gap between prokaryotes and eukaryotes.</title>
        <authorList>
            <person name="Spang A."/>
            <person name="Saw J.H."/>
            <person name="Jorgensen S.L."/>
            <person name="Zaremba-Niedzwiedzka K."/>
            <person name="Martijn J."/>
            <person name="Lind A.E."/>
            <person name="van Eijk R."/>
            <person name="Schleper C."/>
            <person name="Guy L."/>
            <person name="Ettema T.J."/>
        </authorList>
    </citation>
    <scope>NUCLEOTIDE SEQUENCE</scope>
</reference>
<protein>
    <submittedName>
        <fullName evidence="1">Uncharacterized protein</fullName>
    </submittedName>
</protein>
<accession>A0A0F9LKB5</accession>
<evidence type="ECO:0000313" key="1">
    <source>
        <dbReference type="EMBL" id="KKM93828.1"/>
    </source>
</evidence>
<proteinExistence type="predicted"/>
<gene>
    <name evidence="1" type="ORF">LCGC14_1204410</name>
</gene>
<dbReference type="AlphaFoldDB" id="A0A0F9LKB5"/>
<dbReference type="EMBL" id="LAZR01006218">
    <property type="protein sequence ID" value="KKM93828.1"/>
    <property type="molecule type" value="Genomic_DNA"/>
</dbReference>
<comment type="caution">
    <text evidence="1">The sequence shown here is derived from an EMBL/GenBank/DDBJ whole genome shotgun (WGS) entry which is preliminary data.</text>
</comment>
<name>A0A0F9LKB5_9ZZZZ</name>
<sequence length="104" mass="12138">MYKKFIEKQKERQEIMVLKDEVIRALTILSLHDRDIKSIFIYCNPNFINGADRDMKVKILNILEKLQTEGLITSQKMMINMQCQGHGSTEYILYTLKGVDKING</sequence>
<organism evidence="1">
    <name type="scientific">marine sediment metagenome</name>
    <dbReference type="NCBI Taxonomy" id="412755"/>
    <lineage>
        <taxon>unclassified sequences</taxon>
        <taxon>metagenomes</taxon>
        <taxon>ecological metagenomes</taxon>
    </lineage>
</organism>